<sequence length="493" mass="55014">MVTLLTAISSIFTTPLLRIGGSVISLATILQVLAVLLVVLTLTLIVKRLLTRVILKQLGLRQGTRESIATISSYGVGVLLAIALLQAVGINLASLAVVAGSLGIGIGFGLQDIVRNFISGITLLVERQLEVGDFIEWQGLSGYVAEISLRSTVIRTITERYIIVPNSNLVGDKVINWTYHHTKGWVSLPIQVAHESDPVAVIEVLMDSAYLEETVSHERAPEVYFVGFSEYSLDFQLWVWVTQIDRKYITESSLRFIVEQNLRQHGIKLASPRLDLWHRNPNLVVQSSLERYPHHVTLQAPFPDEMAGGSLKRPVSTRDLLRQISYFQNCSEIELRKLVEVGSRRHLKMGETLYQAGDPGNAFYIILAGALSYTVDGLNHAPTVLTTSEFIGEFSLMLGIPRTVTVHAIEDTTVFAVSPQGFKKILKDQPQLYELIVQAMGRHQEELSQHRLQLRHMGLLNTTEYDKNPVAWITKNLEKLFNLSNDVTPPTHP</sequence>
<dbReference type="PANTHER" id="PTHR30347">
    <property type="entry name" value="POTASSIUM CHANNEL RELATED"/>
    <property type="match status" value="1"/>
</dbReference>
<dbReference type="Proteomes" id="UP000191901">
    <property type="component" value="Chromosome"/>
</dbReference>
<dbReference type="InterPro" id="IPR011066">
    <property type="entry name" value="MscS_channel_C_sf"/>
</dbReference>
<gene>
    <name evidence="9" type="ORF">XM38_051510</name>
</gene>
<evidence type="ECO:0000256" key="3">
    <source>
        <dbReference type="ARBA" id="ARBA00022475"/>
    </source>
</evidence>
<dbReference type="Pfam" id="PF00924">
    <property type="entry name" value="MS_channel_2nd"/>
    <property type="match status" value="1"/>
</dbReference>
<accession>A0A1Z3HV72</accession>
<dbReference type="SMART" id="SM00100">
    <property type="entry name" value="cNMP"/>
    <property type="match status" value="1"/>
</dbReference>
<dbReference type="GO" id="GO:0055085">
    <property type="term" value="P:transmembrane transport"/>
    <property type="evidence" value="ECO:0007669"/>
    <property type="project" value="InterPro"/>
</dbReference>
<dbReference type="OrthoDB" id="9809206at2"/>
<evidence type="ECO:0000256" key="1">
    <source>
        <dbReference type="ARBA" id="ARBA00004651"/>
    </source>
</evidence>
<keyword evidence="10" id="KW-1185">Reference proteome</keyword>
<dbReference type="SUPFAM" id="SSF51206">
    <property type="entry name" value="cAMP-binding domain-like"/>
    <property type="match status" value="1"/>
</dbReference>
<dbReference type="CDD" id="cd00038">
    <property type="entry name" value="CAP_ED"/>
    <property type="match status" value="1"/>
</dbReference>
<dbReference type="InterPro" id="IPR052702">
    <property type="entry name" value="MscS-like_channel"/>
</dbReference>
<dbReference type="Gene3D" id="2.60.120.10">
    <property type="entry name" value="Jelly Rolls"/>
    <property type="match status" value="1"/>
</dbReference>
<dbReference type="InterPro" id="IPR011014">
    <property type="entry name" value="MscS_channel_TM-2"/>
</dbReference>
<name>A0A1Z3HV72_9CYAN</name>
<dbReference type="InterPro" id="IPR010920">
    <property type="entry name" value="LSM_dom_sf"/>
</dbReference>
<dbReference type="KEGG" id="hhg:XM38_051510"/>
<keyword evidence="6 7" id="KW-0472">Membrane</keyword>
<comment type="similarity">
    <text evidence="2">Belongs to the MscS (TC 1.A.23) family.</text>
</comment>
<proteinExistence type="inferred from homology"/>
<feature type="transmembrane region" description="Helical" evidence="7">
    <location>
        <begin position="28"/>
        <end position="46"/>
    </location>
</feature>
<evidence type="ECO:0000313" key="9">
    <source>
        <dbReference type="EMBL" id="ASC74176.1"/>
    </source>
</evidence>
<evidence type="ECO:0000259" key="8">
    <source>
        <dbReference type="PROSITE" id="PS50042"/>
    </source>
</evidence>
<dbReference type="AlphaFoldDB" id="A0A1Z3HV72"/>
<dbReference type="Gene3D" id="2.30.30.60">
    <property type="match status" value="1"/>
</dbReference>
<evidence type="ECO:0000256" key="6">
    <source>
        <dbReference type="ARBA" id="ARBA00023136"/>
    </source>
</evidence>
<dbReference type="InterPro" id="IPR000595">
    <property type="entry name" value="cNMP-bd_dom"/>
</dbReference>
<dbReference type="Pfam" id="PF00027">
    <property type="entry name" value="cNMP_binding"/>
    <property type="match status" value="1"/>
</dbReference>
<dbReference type="RefSeq" id="WP_080805314.1">
    <property type="nucleotide sequence ID" value="NZ_CP021983.2"/>
</dbReference>
<dbReference type="STRING" id="1641165.XM38_01560"/>
<feature type="domain" description="Cyclic nucleotide-binding" evidence="8">
    <location>
        <begin position="326"/>
        <end position="443"/>
    </location>
</feature>
<comment type="subcellular location">
    <subcellularLocation>
        <location evidence="1">Cell membrane</location>
        <topology evidence="1">Multi-pass membrane protein</topology>
    </subcellularLocation>
</comment>
<evidence type="ECO:0000256" key="5">
    <source>
        <dbReference type="ARBA" id="ARBA00022989"/>
    </source>
</evidence>
<evidence type="ECO:0000256" key="2">
    <source>
        <dbReference type="ARBA" id="ARBA00008017"/>
    </source>
</evidence>
<dbReference type="SUPFAM" id="SSF50182">
    <property type="entry name" value="Sm-like ribonucleoproteins"/>
    <property type="match status" value="1"/>
</dbReference>
<evidence type="ECO:0000313" key="10">
    <source>
        <dbReference type="Proteomes" id="UP000191901"/>
    </source>
</evidence>
<feature type="transmembrane region" description="Helical" evidence="7">
    <location>
        <begin position="67"/>
        <end position="86"/>
    </location>
</feature>
<dbReference type="Pfam" id="PF21082">
    <property type="entry name" value="MS_channel_3rd"/>
    <property type="match status" value="1"/>
</dbReference>
<dbReference type="EMBL" id="CP021983">
    <property type="protein sequence ID" value="ASC74176.1"/>
    <property type="molecule type" value="Genomic_DNA"/>
</dbReference>
<dbReference type="InterPro" id="IPR014710">
    <property type="entry name" value="RmlC-like_jellyroll"/>
</dbReference>
<dbReference type="InterPro" id="IPR018490">
    <property type="entry name" value="cNMP-bd_dom_sf"/>
</dbReference>
<dbReference type="SUPFAM" id="SSF82861">
    <property type="entry name" value="Mechanosensitive channel protein MscS (YggB), transmembrane region"/>
    <property type="match status" value="1"/>
</dbReference>
<dbReference type="Gene3D" id="3.30.70.100">
    <property type="match status" value="1"/>
</dbReference>
<dbReference type="InterPro" id="IPR049278">
    <property type="entry name" value="MS_channel_C"/>
</dbReference>
<keyword evidence="5 7" id="KW-1133">Transmembrane helix</keyword>
<dbReference type="Pfam" id="PF21088">
    <property type="entry name" value="MS_channel_1st"/>
    <property type="match status" value="1"/>
</dbReference>
<dbReference type="Gene3D" id="1.10.287.1260">
    <property type="match status" value="1"/>
</dbReference>
<keyword evidence="4 7" id="KW-0812">Transmembrane</keyword>
<dbReference type="InterPro" id="IPR049142">
    <property type="entry name" value="MS_channel_1st"/>
</dbReference>
<evidence type="ECO:0000256" key="4">
    <source>
        <dbReference type="ARBA" id="ARBA00022692"/>
    </source>
</evidence>
<organism evidence="9 10">
    <name type="scientific">Halomicronema hongdechloris C2206</name>
    <dbReference type="NCBI Taxonomy" id="1641165"/>
    <lineage>
        <taxon>Bacteria</taxon>
        <taxon>Bacillati</taxon>
        <taxon>Cyanobacteriota</taxon>
        <taxon>Cyanophyceae</taxon>
        <taxon>Nodosilineales</taxon>
        <taxon>Nodosilineaceae</taxon>
        <taxon>Halomicronema</taxon>
    </lineage>
</organism>
<dbReference type="InterPro" id="IPR006685">
    <property type="entry name" value="MscS_channel_2nd"/>
</dbReference>
<dbReference type="SUPFAM" id="SSF82689">
    <property type="entry name" value="Mechanosensitive channel protein MscS (YggB), C-terminal domain"/>
    <property type="match status" value="1"/>
</dbReference>
<dbReference type="PANTHER" id="PTHR30347:SF1">
    <property type="entry name" value="MECHANOSENSITIVE CHANNEL MSCK"/>
    <property type="match status" value="1"/>
</dbReference>
<reference evidence="9 10" key="1">
    <citation type="journal article" date="2016" name="Biochim. Biophys. Acta">
        <title>Characterization of red-shifted phycobilisomes isolated from the chlorophyll f-containing cyanobacterium Halomicronema hongdechloris.</title>
        <authorList>
            <person name="Li Y."/>
            <person name="Lin Y."/>
            <person name="Garvey C.J."/>
            <person name="Birch D."/>
            <person name="Corkery R.W."/>
            <person name="Loughlin P.C."/>
            <person name="Scheer H."/>
            <person name="Willows R.D."/>
            <person name="Chen M."/>
        </authorList>
    </citation>
    <scope>NUCLEOTIDE SEQUENCE [LARGE SCALE GENOMIC DNA]</scope>
    <source>
        <strain evidence="9 10">C2206</strain>
    </source>
</reference>
<keyword evidence="3" id="KW-1003">Cell membrane</keyword>
<dbReference type="GO" id="GO:0005886">
    <property type="term" value="C:plasma membrane"/>
    <property type="evidence" value="ECO:0007669"/>
    <property type="project" value="UniProtKB-SubCell"/>
</dbReference>
<evidence type="ECO:0000256" key="7">
    <source>
        <dbReference type="SAM" id="Phobius"/>
    </source>
</evidence>
<dbReference type="PROSITE" id="PS50042">
    <property type="entry name" value="CNMP_BINDING_3"/>
    <property type="match status" value="1"/>
</dbReference>
<protein>
    <submittedName>
        <fullName evidence="9">Small Conductance Mechanosensitive Ion Channel</fullName>
    </submittedName>
</protein>
<dbReference type="InterPro" id="IPR023408">
    <property type="entry name" value="MscS_beta-dom_sf"/>
</dbReference>